<name>C0QPK4_PERMH</name>
<evidence type="ECO:0000313" key="4">
    <source>
        <dbReference type="Proteomes" id="UP000001366"/>
    </source>
</evidence>
<dbReference type="GO" id="GO:0005694">
    <property type="term" value="C:chromosome"/>
    <property type="evidence" value="ECO:0007669"/>
    <property type="project" value="TreeGrafter"/>
</dbReference>
<dbReference type="STRING" id="123214.PERMA_0813"/>
<evidence type="ECO:0000259" key="2">
    <source>
        <dbReference type="SMART" id="SM00470"/>
    </source>
</evidence>
<dbReference type="PANTHER" id="PTHR33375:SF1">
    <property type="entry name" value="CHROMOSOME-PARTITIONING PROTEIN PARB-RELATED"/>
    <property type="match status" value="1"/>
</dbReference>
<organism evidence="3 4">
    <name type="scientific">Persephonella marina (strain DSM 14350 / EX-H1)</name>
    <dbReference type="NCBI Taxonomy" id="123214"/>
    <lineage>
        <taxon>Bacteria</taxon>
        <taxon>Pseudomonadati</taxon>
        <taxon>Aquificota</taxon>
        <taxon>Aquificia</taxon>
        <taxon>Aquificales</taxon>
        <taxon>Hydrogenothermaceae</taxon>
        <taxon>Persephonella</taxon>
    </lineage>
</organism>
<comment type="similarity">
    <text evidence="1">Belongs to the ParB family.</text>
</comment>
<dbReference type="Proteomes" id="UP000001366">
    <property type="component" value="Chromosome"/>
</dbReference>
<dbReference type="GO" id="GO:0003677">
    <property type="term" value="F:DNA binding"/>
    <property type="evidence" value="ECO:0007669"/>
    <property type="project" value="InterPro"/>
</dbReference>
<dbReference type="Pfam" id="PF02195">
    <property type="entry name" value="ParB_N"/>
    <property type="match status" value="1"/>
</dbReference>
<accession>C0QPK4</accession>
<dbReference type="OrthoDB" id="9802051at2"/>
<proteinExistence type="inferred from homology"/>
<dbReference type="SUPFAM" id="SSF109709">
    <property type="entry name" value="KorB DNA-binding domain-like"/>
    <property type="match status" value="1"/>
</dbReference>
<dbReference type="InterPro" id="IPR050336">
    <property type="entry name" value="Chromosome_partition/occlusion"/>
</dbReference>
<gene>
    <name evidence="3" type="ordered locus">PERMA_0813</name>
</gene>
<dbReference type="KEGG" id="pmx:PERMA_0813"/>
<dbReference type="HOGENOM" id="CLU_865800_0_0_0"/>
<dbReference type="Gene3D" id="1.10.10.2830">
    <property type="match status" value="1"/>
</dbReference>
<dbReference type="PANTHER" id="PTHR33375">
    <property type="entry name" value="CHROMOSOME-PARTITIONING PROTEIN PARB-RELATED"/>
    <property type="match status" value="1"/>
</dbReference>
<dbReference type="Gene3D" id="3.90.1530.30">
    <property type="match status" value="1"/>
</dbReference>
<dbReference type="RefSeq" id="WP_012676067.1">
    <property type="nucleotide sequence ID" value="NC_012440.1"/>
</dbReference>
<dbReference type="eggNOG" id="COG1475">
    <property type="taxonomic scope" value="Bacteria"/>
</dbReference>
<evidence type="ECO:0000256" key="1">
    <source>
        <dbReference type="ARBA" id="ARBA00006295"/>
    </source>
</evidence>
<reference evidence="3 4" key="1">
    <citation type="journal article" date="2009" name="J. Bacteriol.">
        <title>Complete and draft genome sequences of six members of the Aquificales.</title>
        <authorList>
            <person name="Reysenbach A.L."/>
            <person name="Hamamura N."/>
            <person name="Podar M."/>
            <person name="Griffiths E."/>
            <person name="Ferreira S."/>
            <person name="Hochstein R."/>
            <person name="Heidelberg J."/>
            <person name="Johnson J."/>
            <person name="Mead D."/>
            <person name="Pohorille A."/>
            <person name="Sarmiento M."/>
            <person name="Schweighofer K."/>
            <person name="Seshadri R."/>
            <person name="Voytek M.A."/>
        </authorList>
    </citation>
    <scope>NUCLEOTIDE SEQUENCE [LARGE SCALE GENOMIC DNA]</scope>
    <source>
        <strain evidence="4">DSM 14350 / EX-H1</strain>
    </source>
</reference>
<dbReference type="NCBIfam" id="TIGR00180">
    <property type="entry name" value="parB_part"/>
    <property type="match status" value="1"/>
</dbReference>
<dbReference type="GO" id="GO:0007059">
    <property type="term" value="P:chromosome segregation"/>
    <property type="evidence" value="ECO:0007669"/>
    <property type="project" value="TreeGrafter"/>
</dbReference>
<evidence type="ECO:0000313" key="3">
    <source>
        <dbReference type="EMBL" id="ACO03828.1"/>
    </source>
</evidence>
<dbReference type="InterPro" id="IPR004437">
    <property type="entry name" value="ParB/RepB/Spo0J"/>
</dbReference>
<dbReference type="PaxDb" id="123214-PERMA_0813"/>
<protein>
    <submittedName>
        <fullName evidence="3">Putative ParB family protein</fullName>
    </submittedName>
</protein>
<sequence length="317" mass="37246">MDLGIFDDILETPKAKKIKEIKQTIEEVKPEEIPISRIKSPRFHDRSYVSQERIASLAENIKEFGLAQPIVVRKLEDGSYERVIGYIRLKAFEYLGRDKIPAIVLDIDEETALALMISENAQREDLNDYDKLMSHLEYLSFILGTDKDEVIRVARKIFNYISGNIKELPDEDRRRGQVIEKTLQKLSGTNLRTFIERLKILNVAEEIKDAIKKYGWSYSLAIEVNKLRSYPDKMRQLIDEIIMNDLTKKEVEIRVREILGEEAAKRVKNPFKESFREINKKVSRIYSKLPEKERSKVERIIQKKLSEIEQLLERYEI</sequence>
<dbReference type="SMART" id="SM00470">
    <property type="entry name" value="ParB"/>
    <property type="match status" value="1"/>
</dbReference>
<dbReference type="SUPFAM" id="SSF110849">
    <property type="entry name" value="ParB/Sulfiredoxin"/>
    <property type="match status" value="1"/>
</dbReference>
<dbReference type="AlphaFoldDB" id="C0QPK4"/>
<feature type="domain" description="ParB-like N-terminal" evidence="2">
    <location>
        <begin position="31"/>
        <end position="121"/>
    </location>
</feature>
<keyword evidence="4" id="KW-1185">Reference proteome</keyword>
<dbReference type="EMBL" id="CP001230">
    <property type="protein sequence ID" value="ACO03828.1"/>
    <property type="molecule type" value="Genomic_DNA"/>
</dbReference>
<dbReference type="InterPro" id="IPR036086">
    <property type="entry name" value="ParB/Sulfiredoxin_sf"/>
</dbReference>
<dbReference type="InterPro" id="IPR003115">
    <property type="entry name" value="ParB_N"/>
</dbReference>